<evidence type="ECO:0000313" key="3">
    <source>
        <dbReference type="Proteomes" id="UP000257559"/>
    </source>
</evidence>
<accession>A0A3B0QD25</accession>
<dbReference type="InterPro" id="IPR000073">
    <property type="entry name" value="AB_hydrolase_1"/>
</dbReference>
<sequence length="79" mass="9045">MPGHFVNKEPFEDHEIFIAYFYELAVKFILDHDLKNLILFGHSMGGGLSLLLSSDQRVKDRIKKVVLEAPFNPAAQTTW</sequence>
<gene>
    <name evidence="2" type="ORF">NCTC10132_01040</name>
</gene>
<feature type="non-terminal residue" evidence="2">
    <location>
        <position position="79"/>
    </location>
</feature>
<dbReference type="SUPFAM" id="SSF53474">
    <property type="entry name" value="alpha/beta-Hydrolases"/>
    <property type="match status" value="1"/>
</dbReference>
<evidence type="ECO:0000313" key="2">
    <source>
        <dbReference type="EMBL" id="SYV97673.1"/>
    </source>
</evidence>
<dbReference type="Pfam" id="PF00561">
    <property type="entry name" value="Abhydrolase_1"/>
    <property type="match status" value="1"/>
</dbReference>
<keyword evidence="3" id="KW-1185">Reference proteome</keyword>
<dbReference type="Gene3D" id="3.40.50.1820">
    <property type="entry name" value="alpha/beta hydrolase"/>
    <property type="match status" value="1"/>
</dbReference>
<dbReference type="Proteomes" id="UP000257559">
    <property type="component" value="Chromosome"/>
</dbReference>
<dbReference type="EMBL" id="LS991951">
    <property type="protein sequence ID" value="SYV97673.1"/>
    <property type="molecule type" value="Genomic_DNA"/>
</dbReference>
<protein>
    <submittedName>
        <fullName evidence="2">Esterase/lipase</fullName>
    </submittedName>
</protein>
<dbReference type="AlphaFoldDB" id="A0A3B0QD25"/>
<dbReference type="InterPro" id="IPR029058">
    <property type="entry name" value="AB_hydrolase_fold"/>
</dbReference>
<organism evidence="2 3">
    <name type="scientific">Mycoplasmopsis edwardii</name>
    <dbReference type="NCBI Taxonomy" id="53558"/>
    <lineage>
        <taxon>Bacteria</taxon>
        <taxon>Bacillati</taxon>
        <taxon>Mycoplasmatota</taxon>
        <taxon>Mycoplasmoidales</taxon>
        <taxon>Metamycoplasmataceae</taxon>
        <taxon>Mycoplasmopsis</taxon>
    </lineage>
</organism>
<name>A0A3B0QD25_9BACT</name>
<proteinExistence type="predicted"/>
<feature type="domain" description="AB hydrolase-1" evidence="1">
    <location>
        <begin position="23"/>
        <end position="76"/>
    </location>
</feature>
<evidence type="ECO:0000259" key="1">
    <source>
        <dbReference type="Pfam" id="PF00561"/>
    </source>
</evidence>
<dbReference type="KEGG" id="medw:NCTC10132_01040"/>
<reference evidence="3" key="1">
    <citation type="submission" date="2018-06" db="EMBL/GenBank/DDBJ databases">
        <authorList>
            <consortium name="Pathogen Informatics"/>
        </authorList>
    </citation>
    <scope>NUCLEOTIDE SEQUENCE [LARGE SCALE GENOMIC DNA]</scope>
    <source>
        <strain evidence="3">NCTC10132</strain>
    </source>
</reference>